<evidence type="ECO:0000313" key="2">
    <source>
        <dbReference type="EMBL" id="KGN57924.1"/>
    </source>
</evidence>
<protein>
    <submittedName>
        <fullName evidence="2">Uncharacterized protein</fullName>
    </submittedName>
</protein>
<feature type="compositionally biased region" description="Basic residues" evidence="1">
    <location>
        <begin position="22"/>
        <end position="31"/>
    </location>
</feature>
<sequence length="83" mass="9817">MELQPKQKLSENSSELEEKLRGTKIKQRQVRSRRDQIRDEQMDLMINTPTIGILDKELRGVAADEQTKSLTKNRDDRRNLHEE</sequence>
<reference evidence="2 3" key="3">
    <citation type="journal article" date="2010" name="BMC Genomics">
        <title>Transcriptome sequencing and comparative analysis of cucumber flowers with different sex types.</title>
        <authorList>
            <person name="Guo S."/>
            <person name="Zheng Y."/>
            <person name="Joung J.G."/>
            <person name="Liu S."/>
            <person name="Zhang Z."/>
            <person name="Crasta O.R."/>
            <person name="Sobral B.W."/>
            <person name="Xu Y."/>
            <person name="Huang S."/>
            <person name="Fei Z."/>
        </authorList>
    </citation>
    <scope>NUCLEOTIDE SEQUENCE [LARGE SCALE GENOMIC DNA]</scope>
    <source>
        <strain evidence="3">cv. 9930</strain>
    </source>
</reference>
<reference evidence="2 3" key="4">
    <citation type="journal article" date="2011" name="BMC Genomics">
        <title>RNA-Seq improves annotation of protein-coding genes in the cucumber genome.</title>
        <authorList>
            <person name="Li Z."/>
            <person name="Zhang Z."/>
            <person name="Yan P."/>
            <person name="Huang S."/>
            <person name="Fei Z."/>
            <person name="Lin K."/>
        </authorList>
    </citation>
    <scope>NUCLEOTIDE SEQUENCE [LARGE SCALE GENOMIC DNA]</scope>
    <source>
        <strain evidence="3">cv. 9930</strain>
    </source>
</reference>
<gene>
    <name evidence="2" type="ORF">Csa_3G392400</name>
</gene>
<keyword evidence="3" id="KW-1185">Reference proteome</keyword>
<dbReference type="AlphaFoldDB" id="A0A0A0LAD2"/>
<accession>A0A0A0LAD2</accession>
<dbReference type="EMBL" id="CM002924">
    <property type="protein sequence ID" value="KGN57924.1"/>
    <property type="molecule type" value="Genomic_DNA"/>
</dbReference>
<reference evidence="2 3" key="2">
    <citation type="journal article" date="2009" name="PLoS ONE">
        <title>An integrated genetic and cytogenetic map of the cucumber genome.</title>
        <authorList>
            <person name="Ren Y."/>
            <person name="Zhang Z."/>
            <person name="Liu J."/>
            <person name="Staub J.E."/>
            <person name="Han Y."/>
            <person name="Cheng Z."/>
            <person name="Li X."/>
            <person name="Lu J."/>
            <person name="Miao H."/>
            <person name="Kang H."/>
            <person name="Xie B."/>
            <person name="Gu X."/>
            <person name="Wang X."/>
            <person name="Du Y."/>
            <person name="Jin W."/>
            <person name="Huang S."/>
        </authorList>
    </citation>
    <scope>NUCLEOTIDE SEQUENCE [LARGE SCALE GENOMIC DNA]</scope>
    <source>
        <strain evidence="3">cv. 9930</strain>
    </source>
</reference>
<reference evidence="2 3" key="1">
    <citation type="journal article" date="2009" name="Nat. Genet.">
        <title>The genome of the cucumber, Cucumis sativus L.</title>
        <authorList>
            <person name="Huang S."/>
            <person name="Li R."/>
            <person name="Zhang Z."/>
            <person name="Li L."/>
            <person name="Gu X."/>
            <person name="Fan W."/>
            <person name="Lucas W.J."/>
            <person name="Wang X."/>
            <person name="Xie B."/>
            <person name="Ni P."/>
            <person name="Ren Y."/>
            <person name="Zhu H."/>
            <person name="Li J."/>
            <person name="Lin K."/>
            <person name="Jin W."/>
            <person name="Fei Z."/>
            <person name="Li G."/>
            <person name="Staub J."/>
            <person name="Kilian A."/>
            <person name="van der Vossen E.A."/>
            <person name="Wu Y."/>
            <person name="Guo J."/>
            <person name="He J."/>
            <person name="Jia Z."/>
            <person name="Ren Y."/>
            <person name="Tian G."/>
            <person name="Lu Y."/>
            <person name="Ruan J."/>
            <person name="Qian W."/>
            <person name="Wang M."/>
            <person name="Huang Q."/>
            <person name="Li B."/>
            <person name="Xuan Z."/>
            <person name="Cao J."/>
            <person name="Asan"/>
            <person name="Wu Z."/>
            <person name="Zhang J."/>
            <person name="Cai Q."/>
            <person name="Bai Y."/>
            <person name="Zhao B."/>
            <person name="Han Y."/>
            <person name="Li Y."/>
            <person name="Li X."/>
            <person name="Wang S."/>
            <person name="Shi Q."/>
            <person name="Liu S."/>
            <person name="Cho W.K."/>
            <person name="Kim J.Y."/>
            <person name="Xu Y."/>
            <person name="Heller-Uszynska K."/>
            <person name="Miao H."/>
            <person name="Cheng Z."/>
            <person name="Zhang S."/>
            <person name="Wu J."/>
            <person name="Yang Y."/>
            <person name="Kang H."/>
            <person name="Li M."/>
            <person name="Liang H."/>
            <person name="Ren X."/>
            <person name="Shi Z."/>
            <person name="Wen M."/>
            <person name="Jian M."/>
            <person name="Yang H."/>
            <person name="Zhang G."/>
            <person name="Yang Z."/>
            <person name="Chen R."/>
            <person name="Liu S."/>
            <person name="Li J."/>
            <person name="Ma L."/>
            <person name="Liu H."/>
            <person name="Zhou Y."/>
            <person name="Zhao J."/>
            <person name="Fang X."/>
            <person name="Li G."/>
            <person name="Fang L."/>
            <person name="Li Y."/>
            <person name="Liu D."/>
            <person name="Zheng H."/>
            <person name="Zhang Y."/>
            <person name="Qin N."/>
            <person name="Li Z."/>
            <person name="Yang G."/>
            <person name="Yang S."/>
            <person name="Bolund L."/>
            <person name="Kristiansen K."/>
            <person name="Zheng H."/>
            <person name="Li S."/>
            <person name="Zhang X."/>
            <person name="Yang H."/>
            <person name="Wang J."/>
            <person name="Sun R."/>
            <person name="Zhang B."/>
            <person name="Jiang S."/>
            <person name="Wang J."/>
            <person name="Du Y."/>
            <person name="Li S."/>
        </authorList>
    </citation>
    <scope>NUCLEOTIDE SEQUENCE [LARGE SCALE GENOMIC DNA]</scope>
    <source>
        <strain evidence="3">cv. 9930</strain>
    </source>
</reference>
<name>A0A0A0LAD2_CUCSA</name>
<dbReference type="Gramene" id="KGN57924">
    <property type="protein sequence ID" value="KGN57924"/>
    <property type="gene ID" value="Csa_3G392400"/>
</dbReference>
<feature type="region of interest" description="Disordered" evidence="1">
    <location>
        <begin position="1"/>
        <end position="34"/>
    </location>
</feature>
<organism evidence="2 3">
    <name type="scientific">Cucumis sativus</name>
    <name type="common">Cucumber</name>
    <dbReference type="NCBI Taxonomy" id="3659"/>
    <lineage>
        <taxon>Eukaryota</taxon>
        <taxon>Viridiplantae</taxon>
        <taxon>Streptophyta</taxon>
        <taxon>Embryophyta</taxon>
        <taxon>Tracheophyta</taxon>
        <taxon>Spermatophyta</taxon>
        <taxon>Magnoliopsida</taxon>
        <taxon>eudicotyledons</taxon>
        <taxon>Gunneridae</taxon>
        <taxon>Pentapetalae</taxon>
        <taxon>rosids</taxon>
        <taxon>fabids</taxon>
        <taxon>Cucurbitales</taxon>
        <taxon>Cucurbitaceae</taxon>
        <taxon>Benincaseae</taxon>
        <taxon>Cucumis</taxon>
    </lineage>
</organism>
<dbReference type="Proteomes" id="UP000029981">
    <property type="component" value="Chromosome 3"/>
</dbReference>
<evidence type="ECO:0000313" key="3">
    <source>
        <dbReference type="Proteomes" id="UP000029981"/>
    </source>
</evidence>
<evidence type="ECO:0000256" key="1">
    <source>
        <dbReference type="SAM" id="MobiDB-lite"/>
    </source>
</evidence>
<feature type="compositionally biased region" description="Low complexity" evidence="1">
    <location>
        <begin position="1"/>
        <end position="13"/>
    </location>
</feature>
<proteinExistence type="predicted"/>